<reference evidence="9" key="1">
    <citation type="submission" date="2014-08" db="EMBL/GenBank/DDBJ databases">
        <title>Directed in vitro evolution of therapeutic bacteriophage: the Appelmans protocol.</title>
        <authorList>
            <person name="Burrowes B.H."/>
            <person name="Molineux I.J."/>
            <person name="Alves D.R."/>
            <person name="Fralick J.A."/>
        </authorList>
    </citation>
    <scope>NUCLEOTIDE SEQUENCE [LARGE SCALE GENOMIC DNA]</scope>
</reference>
<dbReference type="RefSeq" id="YP_009148203.1">
    <property type="nucleotide sequence ID" value="NC_027345.1"/>
</dbReference>
<dbReference type="EC" id="2.7.7.6" evidence="2"/>
<keyword evidence="5" id="KW-0548">Nucleotidyltransferase</keyword>
<dbReference type="Gene3D" id="1.10.287.280">
    <property type="match status" value="1"/>
</dbReference>
<evidence type="ECO:0000313" key="9">
    <source>
        <dbReference type="EMBL" id="AIZ94865.1"/>
    </source>
</evidence>
<accession>A0A0A7NP77</accession>
<name>A0A0A7NP77_9CAUD</name>
<dbReference type="SUPFAM" id="SSF56672">
    <property type="entry name" value="DNA/RNA polymerases"/>
    <property type="match status" value="1"/>
</dbReference>
<evidence type="ECO:0000256" key="4">
    <source>
        <dbReference type="ARBA" id="ARBA00022679"/>
    </source>
</evidence>
<evidence type="ECO:0000259" key="8">
    <source>
        <dbReference type="Pfam" id="PF00940"/>
    </source>
</evidence>
<keyword evidence="4" id="KW-0808">Transferase</keyword>
<dbReference type="InterPro" id="IPR046950">
    <property type="entry name" value="DNA-dir_Rpol_C_phage-type"/>
</dbReference>
<proteinExistence type="inferred from homology"/>
<dbReference type="GO" id="GO:0003677">
    <property type="term" value="F:DNA binding"/>
    <property type="evidence" value="ECO:0007669"/>
    <property type="project" value="InterPro"/>
</dbReference>
<dbReference type="PANTHER" id="PTHR10102:SF0">
    <property type="entry name" value="DNA-DIRECTED RNA POLYMERASE, MITOCHONDRIAL"/>
    <property type="match status" value="1"/>
</dbReference>
<dbReference type="EMBL" id="KM411959">
    <property type="protein sequence ID" value="AIZ94865.1"/>
    <property type="molecule type" value="Genomic_DNA"/>
</dbReference>
<evidence type="ECO:0000256" key="2">
    <source>
        <dbReference type="ARBA" id="ARBA00012418"/>
    </source>
</evidence>
<dbReference type="InterPro" id="IPR043502">
    <property type="entry name" value="DNA/RNA_pol_sf"/>
</dbReference>
<sequence length="413" mass="47137">MTPYTAFEYLLIDAANQMGHDKWLFEQRIQWCYDNFDNLENLECNEKTRPQYLKAVMAIRAAQRGEPVGHLVGLDACCSGMQIMSALGGCESGAQATNLINTGFRQDAYSLVTTAASTHLGESVGEIKRSDIKTATMTHFYGSKAEPKNLFGEDTPELEAFYQGVEMVAPIANEMRDDLINTWQPYAMKHSWVLPDNFHSIVKSVDVFETRVEVDEMEGASFEYIYKQDCGVERAVKNAANIIHSIDAYVLRSMHRRCNYDREAITKVMQLVWGELMDRHSGKCEAEVARDDKLAVYEDLYDRTNMVDAVIFNHINAVNVCQLETDHLEALCALWDTMRVHEPFELVTVHDEFKCHPNFCNEMRQHYINIFAELADSNILDDIVHQITGSHVSYDRSIHNLSELIRDSEYALS</sequence>
<dbReference type="PANTHER" id="PTHR10102">
    <property type="entry name" value="DNA-DIRECTED RNA POLYMERASE, MITOCHONDRIAL"/>
    <property type="match status" value="1"/>
</dbReference>
<dbReference type="GO" id="GO:0006351">
    <property type="term" value="P:DNA-templated transcription"/>
    <property type="evidence" value="ECO:0007669"/>
    <property type="project" value="InterPro"/>
</dbReference>
<evidence type="ECO:0000256" key="3">
    <source>
        <dbReference type="ARBA" id="ARBA00022478"/>
    </source>
</evidence>
<dbReference type="Proteomes" id="UP000030921">
    <property type="component" value="Genome"/>
</dbReference>
<evidence type="ECO:0000256" key="5">
    <source>
        <dbReference type="ARBA" id="ARBA00022695"/>
    </source>
</evidence>
<dbReference type="KEGG" id="vg:24631911"/>
<evidence type="ECO:0000256" key="7">
    <source>
        <dbReference type="ARBA" id="ARBA00048552"/>
    </source>
</evidence>
<dbReference type="GO" id="GO:0000428">
    <property type="term" value="C:DNA-directed RNA polymerase complex"/>
    <property type="evidence" value="ECO:0007669"/>
    <property type="project" value="UniProtKB-KW"/>
</dbReference>
<dbReference type="Pfam" id="PF00940">
    <property type="entry name" value="RNA_pol"/>
    <property type="match status" value="1"/>
</dbReference>
<keyword evidence="3" id="KW-0240">DNA-directed RNA polymerase</keyword>
<organism evidence="9 10">
    <name type="scientific">Pseudomonas phage Pa2</name>
    <dbReference type="NCBI Taxonomy" id="1530400"/>
    <lineage>
        <taxon>Viruses</taxon>
        <taxon>Duplodnaviria</taxon>
        <taxon>Heunggongvirae</taxon>
        <taxon>Uroviricota</taxon>
        <taxon>Caudoviricetes</taxon>
        <taxon>Schitoviridae</taxon>
        <taxon>Migulavirinae</taxon>
        <taxon>Litunavirus</taxon>
        <taxon>Litunavirus Ab09</taxon>
    </lineage>
</organism>
<protein>
    <recommendedName>
        <fullName evidence="2">DNA-directed RNA polymerase</fullName>
        <ecNumber evidence="2">2.7.7.6</ecNumber>
    </recommendedName>
</protein>
<feature type="domain" description="DNA-directed RNA polymerase C-terminal" evidence="8">
    <location>
        <begin position="6"/>
        <end position="144"/>
    </location>
</feature>
<dbReference type="InterPro" id="IPR002092">
    <property type="entry name" value="DNA-dir_Rpol_phage-type"/>
</dbReference>
<evidence type="ECO:0000256" key="1">
    <source>
        <dbReference type="ARBA" id="ARBA00009493"/>
    </source>
</evidence>
<evidence type="ECO:0000313" key="10">
    <source>
        <dbReference type="Proteomes" id="UP000030921"/>
    </source>
</evidence>
<evidence type="ECO:0000256" key="6">
    <source>
        <dbReference type="ARBA" id="ARBA00023163"/>
    </source>
</evidence>
<comment type="similarity">
    <text evidence="1">Belongs to the phage and mitochondrial RNA polymerase family.</text>
</comment>
<dbReference type="GO" id="GO:0003899">
    <property type="term" value="F:DNA-directed RNA polymerase activity"/>
    <property type="evidence" value="ECO:0007669"/>
    <property type="project" value="UniProtKB-EC"/>
</dbReference>
<dbReference type="GeneID" id="24631911"/>
<comment type="catalytic activity">
    <reaction evidence="7">
        <text>RNA(n) + a ribonucleoside 5'-triphosphate = RNA(n+1) + diphosphate</text>
        <dbReference type="Rhea" id="RHEA:21248"/>
        <dbReference type="Rhea" id="RHEA-COMP:14527"/>
        <dbReference type="Rhea" id="RHEA-COMP:17342"/>
        <dbReference type="ChEBI" id="CHEBI:33019"/>
        <dbReference type="ChEBI" id="CHEBI:61557"/>
        <dbReference type="ChEBI" id="CHEBI:140395"/>
        <dbReference type="EC" id="2.7.7.6"/>
    </reaction>
</comment>
<keyword evidence="6" id="KW-0804">Transcription</keyword>